<evidence type="ECO:0000313" key="3">
    <source>
        <dbReference type="Proteomes" id="UP000007797"/>
    </source>
</evidence>
<reference evidence="3" key="1">
    <citation type="journal article" date="2011" name="Genome Res.">
        <title>Phylogeny-wide analysis of social amoeba genomes highlights ancient origins for complex intercellular communication.</title>
        <authorList>
            <person name="Heidel A.J."/>
            <person name="Lawal H.M."/>
            <person name="Felder M."/>
            <person name="Schilde C."/>
            <person name="Helps N.R."/>
            <person name="Tunggal B."/>
            <person name="Rivero F."/>
            <person name="John U."/>
            <person name="Schleicher M."/>
            <person name="Eichinger L."/>
            <person name="Platzer M."/>
            <person name="Noegel A.A."/>
            <person name="Schaap P."/>
            <person name="Gloeckner G."/>
        </authorList>
    </citation>
    <scope>NUCLEOTIDE SEQUENCE [LARGE SCALE GENOMIC DNA]</scope>
    <source>
        <strain evidence="3">SH3</strain>
    </source>
</reference>
<dbReference type="KEGG" id="dfa:DFA_05201"/>
<accession>F4PNL8</accession>
<protein>
    <submittedName>
        <fullName evidence="2">Uncharacterized protein</fullName>
    </submittedName>
</protein>
<evidence type="ECO:0000256" key="1">
    <source>
        <dbReference type="SAM" id="MobiDB-lite"/>
    </source>
</evidence>
<proteinExistence type="predicted"/>
<dbReference type="Proteomes" id="UP000007797">
    <property type="component" value="Unassembled WGS sequence"/>
</dbReference>
<feature type="compositionally biased region" description="Low complexity" evidence="1">
    <location>
        <begin position="142"/>
        <end position="173"/>
    </location>
</feature>
<keyword evidence="3" id="KW-1185">Reference proteome</keyword>
<organism evidence="2 3">
    <name type="scientific">Cavenderia fasciculata</name>
    <name type="common">Slime mold</name>
    <name type="synonym">Dictyostelium fasciculatum</name>
    <dbReference type="NCBI Taxonomy" id="261658"/>
    <lineage>
        <taxon>Eukaryota</taxon>
        <taxon>Amoebozoa</taxon>
        <taxon>Evosea</taxon>
        <taxon>Eumycetozoa</taxon>
        <taxon>Dictyostelia</taxon>
        <taxon>Acytosteliales</taxon>
        <taxon>Cavenderiaceae</taxon>
        <taxon>Cavenderia</taxon>
    </lineage>
</organism>
<feature type="compositionally biased region" description="Low complexity" evidence="1">
    <location>
        <begin position="181"/>
        <end position="227"/>
    </location>
</feature>
<dbReference type="GeneID" id="14875269"/>
<evidence type="ECO:0000313" key="2">
    <source>
        <dbReference type="EMBL" id="EGG23071.1"/>
    </source>
</evidence>
<dbReference type="AlphaFoldDB" id="F4PNL8"/>
<gene>
    <name evidence="2" type="ORF">DFA_05201</name>
</gene>
<dbReference type="EMBL" id="GL883008">
    <property type="protein sequence ID" value="EGG23071.1"/>
    <property type="molecule type" value="Genomic_DNA"/>
</dbReference>
<dbReference type="RefSeq" id="XP_004360922.1">
    <property type="nucleotide sequence ID" value="XM_004360865.1"/>
</dbReference>
<name>F4PNL8_CACFS</name>
<sequence>MTRDKDKNYKRNNAELNETLSLESLIQSGWESSMHKSSKTHQSCSPIPPLPVGVTAQINTLIDQFYIPNAHSRNTTQQPLNPTNTFMFINHKTNINNHINIDNHIDNHINNNINIKELNTKNHIDNHINNTININIKKLNHRNTNNNNNNNNNPIVEQNNNTSPPIIPSSTSPKGEKDLVNTSTGIITNTSTGISNSSTITNTSTSITNTKSTISNSNSTSNVNNNSCKSHIDRNNNILSIVNYNTSEPTEEIYGDDDPINNMPIHYSQRTCNHLCLTCYQENGNNSSNTTSKPLFRVISEETYQTMLKNNEILKKRNTN</sequence>
<feature type="region of interest" description="Disordered" evidence="1">
    <location>
        <begin position="142"/>
        <end position="228"/>
    </location>
</feature>